<dbReference type="RefSeq" id="WP_154487722.1">
    <property type="nucleotide sequence ID" value="NZ_VULN01000003.1"/>
</dbReference>
<feature type="transmembrane region" description="Helical" evidence="6">
    <location>
        <begin position="123"/>
        <end position="143"/>
    </location>
</feature>
<dbReference type="OrthoDB" id="9806320at2"/>
<sequence>MGRPQGWGLPASWNLNQIIFGVLSLLFFILPLHQLGAGIVFSICFLLNLVNIWKTGQFWPAIQIPRTISRPLWALFILSGVSTLWSENPAACALNWLWVVGQEAGIFYLVLRYASTGRRTLFLTKIFMISAGIVAAFGIWQYFFGTSLQNMEWIDHQAFKHLSRRAISTLVNPNILGTFLVSTVAYCEGLFAPLKGGKTRWALVGIFLLSTACLILTFSRGNWVAYFWVLFIFAGAFYHKAFLPFIGGGLGVLYLFWNQLAERLMSIFSVHDTSAELRFFYLESSLDMIRDHPFGVGWYGYGYAFPDYNFFISEDVFMYHSHNLLLNVTAELGIPGLLLFLCVMVRLFLLAREIRHRNRTLPWLRGVACGYMASLVGIFISGLTDHTLFNSQLGMLFWAGNAILLIADRLSGGRGGPSGTASSCVASEVRNK</sequence>
<feature type="transmembrane region" description="Helical" evidence="6">
    <location>
        <begin position="175"/>
        <end position="194"/>
    </location>
</feature>
<dbReference type="InterPro" id="IPR007016">
    <property type="entry name" value="O-antigen_ligase-rel_domated"/>
</dbReference>
<feature type="transmembrane region" description="Helical" evidence="6">
    <location>
        <begin position="389"/>
        <end position="407"/>
    </location>
</feature>
<dbReference type="EMBL" id="VULN01000003">
    <property type="protein sequence ID" value="MSS81494.1"/>
    <property type="molecule type" value="Genomic_DNA"/>
</dbReference>
<dbReference type="Pfam" id="PF04932">
    <property type="entry name" value="Wzy_C"/>
    <property type="match status" value="1"/>
</dbReference>
<evidence type="ECO:0000256" key="6">
    <source>
        <dbReference type="SAM" id="Phobius"/>
    </source>
</evidence>
<evidence type="ECO:0000256" key="5">
    <source>
        <dbReference type="SAM" id="MobiDB-lite"/>
    </source>
</evidence>
<feature type="region of interest" description="Disordered" evidence="5">
    <location>
        <begin position="413"/>
        <end position="432"/>
    </location>
</feature>
<name>A0A6N7VIM3_ACIFE</name>
<gene>
    <name evidence="8" type="ORF">FX155_02555</name>
</gene>
<keyword evidence="3 6" id="KW-1133">Transmembrane helix</keyword>
<keyword evidence="2 6" id="KW-0812">Transmembrane</keyword>
<feature type="transmembrane region" description="Helical" evidence="6">
    <location>
        <begin position="363"/>
        <end position="383"/>
    </location>
</feature>
<feature type="domain" description="O-antigen ligase-related" evidence="7">
    <location>
        <begin position="206"/>
        <end position="341"/>
    </location>
</feature>
<evidence type="ECO:0000256" key="3">
    <source>
        <dbReference type="ARBA" id="ARBA00022989"/>
    </source>
</evidence>
<dbReference type="Proteomes" id="UP000441455">
    <property type="component" value="Unassembled WGS sequence"/>
</dbReference>
<dbReference type="PANTHER" id="PTHR37422">
    <property type="entry name" value="TEICHURONIC ACID BIOSYNTHESIS PROTEIN TUAE"/>
    <property type="match status" value="1"/>
</dbReference>
<evidence type="ECO:0000313" key="9">
    <source>
        <dbReference type="Proteomes" id="UP000441455"/>
    </source>
</evidence>
<evidence type="ECO:0000313" key="8">
    <source>
        <dbReference type="EMBL" id="MSS81494.1"/>
    </source>
</evidence>
<dbReference type="InterPro" id="IPR051533">
    <property type="entry name" value="WaaL-like"/>
</dbReference>
<organism evidence="8 9">
    <name type="scientific">Acidaminococcus fermentans</name>
    <dbReference type="NCBI Taxonomy" id="905"/>
    <lineage>
        <taxon>Bacteria</taxon>
        <taxon>Bacillati</taxon>
        <taxon>Bacillota</taxon>
        <taxon>Negativicutes</taxon>
        <taxon>Acidaminococcales</taxon>
        <taxon>Acidaminococcaceae</taxon>
        <taxon>Acidaminococcus</taxon>
    </lineage>
</organism>
<feature type="transmembrane region" description="Helical" evidence="6">
    <location>
        <begin position="294"/>
        <end position="312"/>
    </location>
</feature>
<accession>A0A6N7VIM3</accession>
<dbReference type="PANTHER" id="PTHR37422:SF23">
    <property type="entry name" value="TEICHURONIC ACID BIOSYNTHESIS PROTEIN TUAE"/>
    <property type="match status" value="1"/>
</dbReference>
<dbReference type="GO" id="GO:0016020">
    <property type="term" value="C:membrane"/>
    <property type="evidence" value="ECO:0007669"/>
    <property type="project" value="UniProtKB-SubCell"/>
</dbReference>
<proteinExistence type="predicted"/>
<protein>
    <submittedName>
        <fullName evidence="8">Polymerase</fullName>
    </submittedName>
</protein>
<dbReference type="AlphaFoldDB" id="A0A6N7VIM3"/>
<comment type="caution">
    <text evidence="8">The sequence shown here is derived from an EMBL/GenBank/DDBJ whole genome shotgun (WGS) entry which is preliminary data.</text>
</comment>
<evidence type="ECO:0000256" key="4">
    <source>
        <dbReference type="ARBA" id="ARBA00023136"/>
    </source>
</evidence>
<evidence type="ECO:0000256" key="1">
    <source>
        <dbReference type="ARBA" id="ARBA00004141"/>
    </source>
</evidence>
<evidence type="ECO:0000259" key="7">
    <source>
        <dbReference type="Pfam" id="PF04932"/>
    </source>
</evidence>
<feature type="transmembrane region" description="Helical" evidence="6">
    <location>
        <begin position="332"/>
        <end position="351"/>
    </location>
</feature>
<reference evidence="8 9" key="1">
    <citation type="submission" date="2019-08" db="EMBL/GenBank/DDBJ databases">
        <title>In-depth cultivation of the pig gut microbiome towards novel bacterial diversity and tailored functional studies.</title>
        <authorList>
            <person name="Wylensek D."/>
            <person name="Hitch T.C.A."/>
            <person name="Clavel T."/>
        </authorList>
    </citation>
    <scope>NUCLEOTIDE SEQUENCE [LARGE SCALE GENOMIC DNA]</scope>
    <source>
        <strain evidence="8 9">WCA-389-WT-5B</strain>
    </source>
</reference>
<comment type="subcellular location">
    <subcellularLocation>
        <location evidence="1">Membrane</location>
        <topology evidence="1">Multi-pass membrane protein</topology>
    </subcellularLocation>
</comment>
<keyword evidence="4 6" id="KW-0472">Membrane</keyword>
<feature type="transmembrane region" description="Helical" evidence="6">
    <location>
        <begin position="201"/>
        <end position="219"/>
    </location>
</feature>
<feature type="transmembrane region" description="Helical" evidence="6">
    <location>
        <begin position="225"/>
        <end position="257"/>
    </location>
</feature>
<feature type="transmembrane region" description="Helical" evidence="6">
    <location>
        <begin position="18"/>
        <end position="50"/>
    </location>
</feature>
<evidence type="ECO:0000256" key="2">
    <source>
        <dbReference type="ARBA" id="ARBA00022692"/>
    </source>
</evidence>